<comment type="similarity">
    <text evidence="1 7">Belongs to the peptidase S11 family.</text>
</comment>
<comment type="caution">
    <text evidence="10">The sequence shown here is derived from an EMBL/GenBank/DDBJ whole genome shotgun (WGS) entry which is preliminary data.</text>
</comment>
<dbReference type="InterPro" id="IPR012338">
    <property type="entry name" value="Beta-lactam/transpept-like"/>
</dbReference>
<dbReference type="EMBL" id="JANFNG010000004">
    <property type="protein sequence ID" value="MCQ4080655.1"/>
    <property type="molecule type" value="Genomic_DNA"/>
</dbReference>
<feature type="compositionally biased region" description="Low complexity" evidence="8">
    <location>
        <begin position="185"/>
        <end position="197"/>
    </location>
</feature>
<evidence type="ECO:0000256" key="3">
    <source>
        <dbReference type="ARBA" id="ARBA00022801"/>
    </source>
</evidence>
<evidence type="ECO:0000256" key="6">
    <source>
        <dbReference type="ARBA" id="ARBA00023316"/>
    </source>
</evidence>
<dbReference type="PANTHER" id="PTHR21581:SF33">
    <property type="entry name" value="D-ALANYL-D-ALANINE CARBOXYPEPTIDASE DACB"/>
    <property type="match status" value="1"/>
</dbReference>
<keyword evidence="3" id="KW-0378">Hydrolase</keyword>
<feature type="compositionally biased region" description="Low complexity" evidence="8">
    <location>
        <begin position="257"/>
        <end position="267"/>
    </location>
</feature>
<feature type="compositionally biased region" description="Basic and acidic residues" evidence="8">
    <location>
        <begin position="212"/>
        <end position="223"/>
    </location>
</feature>
<organism evidence="10 11">
    <name type="scientific">Streptomyces humicola</name>
    <dbReference type="NCBI Taxonomy" id="2953240"/>
    <lineage>
        <taxon>Bacteria</taxon>
        <taxon>Bacillati</taxon>
        <taxon>Actinomycetota</taxon>
        <taxon>Actinomycetes</taxon>
        <taxon>Kitasatosporales</taxon>
        <taxon>Streptomycetaceae</taxon>
        <taxon>Streptomyces</taxon>
    </lineage>
</organism>
<evidence type="ECO:0000256" key="4">
    <source>
        <dbReference type="ARBA" id="ARBA00022960"/>
    </source>
</evidence>
<evidence type="ECO:0000256" key="5">
    <source>
        <dbReference type="ARBA" id="ARBA00022984"/>
    </source>
</evidence>
<keyword evidence="11" id="KW-1185">Reference proteome</keyword>
<feature type="compositionally biased region" description="Basic and acidic residues" evidence="8">
    <location>
        <begin position="7"/>
        <end position="33"/>
    </location>
</feature>
<evidence type="ECO:0000256" key="2">
    <source>
        <dbReference type="ARBA" id="ARBA00022729"/>
    </source>
</evidence>
<evidence type="ECO:0000256" key="8">
    <source>
        <dbReference type="SAM" id="MobiDB-lite"/>
    </source>
</evidence>
<dbReference type="RefSeq" id="WP_255919555.1">
    <property type="nucleotide sequence ID" value="NZ_JANFNG010000004.1"/>
</dbReference>
<keyword evidence="4" id="KW-0133">Cell shape</keyword>
<feature type="domain" description="Peptidase S11 D-alanyl-D-alanine carboxypeptidase A N-terminal" evidence="9">
    <location>
        <begin position="486"/>
        <end position="681"/>
    </location>
</feature>
<proteinExistence type="inferred from homology"/>
<feature type="compositionally biased region" description="Acidic residues" evidence="8">
    <location>
        <begin position="297"/>
        <end position="309"/>
    </location>
</feature>
<keyword evidence="10" id="KW-0645">Protease</keyword>
<sequence>MAGKSPGRAEQEKSSGETAKAKDPRLAVSRETKAPQGARGADEARNGKGRGGGADDAPTGSRATRQIRIPGDPGGHVKRVAPPEKERGHPVDHSDESTPNGGTDVDTSPTESTSKTSPERPSNDVATTRKPVDATRTEQAPPDAASGDSKNARPAPAPAPAPDSDADDAAAAEDASEEESEDAAAEAAEPQDGAAAEVDAEQPGDEESSAAKGDDPKGDDAKAAAESPDGDAAESGASKGDAAESSAAKDDADESGDVVSSAVSEGGAESGAREGDPEESPAVSEGGAESGVREGDAAESDGPEGDADESSAVSEVDAESGASKGDAAESSAEKDGAAGAAPAASTAKIAAAGGASPAVKAPAAKAKAKAAAAESPLEKTKQQPLPPLPGEPLKLLAELTNTPPPPETLVRTVVRRVKIWTPLVVLLAIIFCVVQAVRPLPSPKLALTSASSYTFPGAAPSVPWPSEGQAALEVKGLGSMGTYGQQKPLPIASVAKVMTAYIILRDHPITSGQGPKIAVDQQAVNDFSLGTQGESVVKVTAGEQISEFEALEDIMIASANNVARLLARWDAGSEAAFVQKMNTTAKELGMGNTTYTDPSGLDATTVSTASDQLKLAQKAMGDATFRRVVDQPNFKTASGDSYNNWNHLVGTNNVIGVKTGTSTAAGGNLVFAATKSVGGTTQLVLGVVLGQYKPSILDTVTAAGLQLVVSAQQSLTADQIIKKGDVVGYVDDGLGGRTPVVATQNVQAIGWAGNKVTVALDASPSGIPHSAKAGTTVGTLTVGGGPGQVKVPVALQSDLTAPSFGAKLTRLG</sequence>
<dbReference type="SUPFAM" id="SSF56601">
    <property type="entry name" value="beta-lactamase/transpeptidase-like"/>
    <property type="match status" value="1"/>
</dbReference>
<feature type="compositionally biased region" description="Low complexity" evidence="8">
    <location>
        <begin position="107"/>
        <end position="116"/>
    </location>
</feature>
<feature type="compositionally biased region" description="Acidic residues" evidence="8">
    <location>
        <begin position="164"/>
        <end position="184"/>
    </location>
</feature>
<dbReference type="Gene3D" id="3.40.710.10">
    <property type="entry name" value="DD-peptidase/beta-lactamase superfamily"/>
    <property type="match status" value="1"/>
</dbReference>
<dbReference type="PRINTS" id="PR00725">
    <property type="entry name" value="DADACBPTASE1"/>
</dbReference>
<evidence type="ECO:0000313" key="11">
    <source>
        <dbReference type="Proteomes" id="UP001057702"/>
    </source>
</evidence>
<feature type="region of interest" description="Disordered" evidence="8">
    <location>
        <begin position="370"/>
        <end position="391"/>
    </location>
</feature>
<dbReference type="Pfam" id="PF00768">
    <property type="entry name" value="Peptidase_S11"/>
    <property type="match status" value="1"/>
</dbReference>
<feature type="compositionally biased region" description="Low complexity" evidence="8">
    <location>
        <begin position="233"/>
        <end position="246"/>
    </location>
</feature>
<protein>
    <submittedName>
        <fullName evidence="10">D-alanyl-D-alanine carboxypeptidase</fullName>
    </submittedName>
</protein>
<dbReference type="InterPro" id="IPR001967">
    <property type="entry name" value="Peptidase_S11_N"/>
</dbReference>
<accession>A0ABT1PSL3</accession>
<keyword evidence="6" id="KW-0961">Cell wall biogenesis/degradation</keyword>
<feature type="region of interest" description="Disordered" evidence="8">
    <location>
        <begin position="1"/>
        <end position="339"/>
    </location>
</feature>
<feature type="compositionally biased region" description="Basic and acidic residues" evidence="8">
    <location>
        <begin position="81"/>
        <end position="96"/>
    </location>
</feature>
<name>A0ABT1PSL3_9ACTN</name>
<dbReference type="Proteomes" id="UP001057702">
    <property type="component" value="Unassembled WGS sequence"/>
</dbReference>
<dbReference type="GO" id="GO:0004180">
    <property type="term" value="F:carboxypeptidase activity"/>
    <property type="evidence" value="ECO:0007669"/>
    <property type="project" value="UniProtKB-KW"/>
</dbReference>
<evidence type="ECO:0000256" key="1">
    <source>
        <dbReference type="ARBA" id="ARBA00007164"/>
    </source>
</evidence>
<evidence type="ECO:0000256" key="7">
    <source>
        <dbReference type="RuleBase" id="RU004016"/>
    </source>
</evidence>
<reference evidence="10" key="1">
    <citation type="submission" date="2022-06" db="EMBL/GenBank/DDBJ databases">
        <title>Draft genome sequence of Streptomyces sp. RB6PN25 isolated from peat swamp forest in Thailand.</title>
        <authorList>
            <person name="Duangmal K."/>
            <person name="Klaysubun C."/>
        </authorList>
    </citation>
    <scope>NUCLEOTIDE SEQUENCE</scope>
    <source>
        <strain evidence="10">RB6PN25</strain>
    </source>
</reference>
<dbReference type="InterPro" id="IPR018044">
    <property type="entry name" value="Peptidase_S11"/>
</dbReference>
<evidence type="ECO:0000313" key="10">
    <source>
        <dbReference type="EMBL" id="MCQ4080655.1"/>
    </source>
</evidence>
<dbReference type="PANTHER" id="PTHR21581">
    <property type="entry name" value="D-ALANYL-D-ALANINE CARBOXYPEPTIDASE"/>
    <property type="match status" value="1"/>
</dbReference>
<keyword evidence="10" id="KW-0121">Carboxypeptidase</keyword>
<gene>
    <name evidence="10" type="ORF">NGB36_08585</name>
</gene>
<keyword evidence="5" id="KW-0573">Peptidoglycan synthesis</keyword>
<keyword evidence="2" id="KW-0732">Signal</keyword>
<feature type="compositionally biased region" description="Acidic residues" evidence="8">
    <location>
        <begin position="198"/>
        <end position="208"/>
    </location>
</feature>
<evidence type="ECO:0000259" key="9">
    <source>
        <dbReference type="Pfam" id="PF00768"/>
    </source>
</evidence>